<dbReference type="InterPro" id="IPR027417">
    <property type="entry name" value="P-loop_NTPase"/>
</dbReference>
<dbReference type="GO" id="GO:0005524">
    <property type="term" value="F:ATP binding"/>
    <property type="evidence" value="ECO:0007669"/>
    <property type="project" value="InterPro"/>
</dbReference>
<dbReference type="OrthoDB" id="9810873at2"/>
<dbReference type="Pfam" id="PF13304">
    <property type="entry name" value="AAA_21"/>
    <property type="match status" value="1"/>
</dbReference>
<dbReference type="InterPro" id="IPR003959">
    <property type="entry name" value="ATPase_AAA_core"/>
</dbReference>
<dbReference type="PANTHER" id="PTHR40396:SF1">
    <property type="entry name" value="ATPASE AAA-TYPE CORE DOMAIN-CONTAINING PROTEIN"/>
    <property type="match status" value="1"/>
</dbReference>
<comment type="caution">
    <text evidence="2">The sequence shown here is derived from an EMBL/GenBank/DDBJ whole genome shotgun (WGS) entry which is preliminary data.</text>
</comment>
<sequence length="335" mass="36436">MIASVVFRNFKALRSTSLALSPFNLLIGPNGSGKTSLIQAILRLRALAKLPLAQATADAERRPEGAEITFRFDAPHDGLEAVLSCVSDTVCDLLQVVPLPTGEGVDDWTGLRARLLSMRSYLFDHYAIASPALLKDGTELVSNGGNVAAVLAARRDAHPEAFARMTTELIRLLPEYDDLDLSIRADQTVELRLRMAEGGELIAAENLSQGTLYLLAMLTLAYDPAPPAIVCIEEVDRGVHPRMLREIRDTLYRLSYPSEAGAQCTPVQVIATTHSPYLLDLFRDHPEEVVIAEKQGNAARFTRLDERADLAGMLSSGSLGDLWFSGVIGGVPEDK</sequence>
<reference evidence="2 3" key="1">
    <citation type="submission" date="2019-07" db="EMBL/GenBank/DDBJ databases">
        <title>Description of 53C-WASEF.</title>
        <authorList>
            <person name="Pitt A."/>
            <person name="Hahn M.W."/>
        </authorList>
    </citation>
    <scope>NUCLEOTIDE SEQUENCE [LARGE SCALE GENOMIC DNA]</scope>
    <source>
        <strain evidence="2 3">53C-WASEF</strain>
    </source>
</reference>
<dbReference type="InterPro" id="IPR003593">
    <property type="entry name" value="AAA+_ATPase"/>
</dbReference>
<feature type="domain" description="AAA+ ATPase" evidence="1">
    <location>
        <begin position="20"/>
        <end position="314"/>
    </location>
</feature>
<gene>
    <name evidence="2" type="ORF">FPL22_05605</name>
</gene>
<protein>
    <submittedName>
        <fullName evidence="2">AAA family ATPase</fullName>
    </submittedName>
</protein>
<dbReference type="InterPro" id="IPR041685">
    <property type="entry name" value="AAA_GajA/Old/RecF-like"/>
</dbReference>
<organism evidence="2 3">
    <name type="scientific">Rariglobus hedericola</name>
    <dbReference type="NCBI Taxonomy" id="2597822"/>
    <lineage>
        <taxon>Bacteria</taxon>
        <taxon>Pseudomonadati</taxon>
        <taxon>Verrucomicrobiota</taxon>
        <taxon>Opitutia</taxon>
        <taxon>Opitutales</taxon>
        <taxon>Opitutaceae</taxon>
        <taxon>Rariglobus</taxon>
    </lineage>
</organism>
<evidence type="ECO:0000313" key="2">
    <source>
        <dbReference type="EMBL" id="TSJ78784.1"/>
    </source>
</evidence>
<dbReference type="AlphaFoldDB" id="A0A556QQ64"/>
<name>A0A556QQ64_9BACT</name>
<evidence type="ECO:0000259" key="1">
    <source>
        <dbReference type="SMART" id="SM00382"/>
    </source>
</evidence>
<proteinExistence type="predicted"/>
<dbReference type="PIRSF" id="PIRSF029347">
    <property type="entry name" value="RecF"/>
    <property type="match status" value="1"/>
</dbReference>
<dbReference type="RefSeq" id="WP_144229125.1">
    <property type="nucleotide sequence ID" value="NZ_CBCRVV010000002.1"/>
</dbReference>
<dbReference type="SUPFAM" id="SSF52540">
    <property type="entry name" value="P-loop containing nucleoside triphosphate hydrolases"/>
    <property type="match status" value="1"/>
</dbReference>
<evidence type="ECO:0000313" key="3">
    <source>
        <dbReference type="Proteomes" id="UP000315648"/>
    </source>
</evidence>
<dbReference type="Gene3D" id="3.40.50.300">
    <property type="entry name" value="P-loop containing nucleotide triphosphate hydrolases"/>
    <property type="match status" value="2"/>
</dbReference>
<dbReference type="GO" id="GO:0016887">
    <property type="term" value="F:ATP hydrolysis activity"/>
    <property type="evidence" value="ECO:0007669"/>
    <property type="project" value="InterPro"/>
</dbReference>
<dbReference type="Pfam" id="PF13175">
    <property type="entry name" value="AAA_15"/>
    <property type="match status" value="1"/>
</dbReference>
<accession>A0A556QQ64</accession>
<dbReference type="SMART" id="SM00382">
    <property type="entry name" value="AAA"/>
    <property type="match status" value="1"/>
</dbReference>
<keyword evidence="3" id="KW-1185">Reference proteome</keyword>
<dbReference type="InterPro" id="IPR014555">
    <property type="entry name" value="RecF-like"/>
</dbReference>
<dbReference type="PANTHER" id="PTHR40396">
    <property type="entry name" value="ATPASE-LIKE PROTEIN"/>
    <property type="match status" value="1"/>
</dbReference>
<dbReference type="Proteomes" id="UP000315648">
    <property type="component" value="Unassembled WGS sequence"/>
</dbReference>
<dbReference type="EMBL" id="VMBG01000001">
    <property type="protein sequence ID" value="TSJ78784.1"/>
    <property type="molecule type" value="Genomic_DNA"/>
</dbReference>